<accession>A0A101M1V4</accession>
<evidence type="ECO:0000313" key="1">
    <source>
        <dbReference type="EMBL" id="KUM49516.1"/>
    </source>
</evidence>
<reference evidence="1" key="1">
    <citation type="journal article" date="2015" name="Genome Biol. Evol.">
        <title>Organellar Genomes of White Spruce (Picea glauca): Assembly and Annotation.</title>
        <authorList>
            <person name="Jackman S.D."/>
            <person name="Warren R.L."/>
            <person name="Gibb E.A."/>
            <person name="Vandervalk B.P."/>
            <person name="Mohamadi H."/>
            <person name="Chu J."/>
            <person name="Raymond A."/>
            <person name="Pleasance S."/>
            <person name="Coope R."/>
            <person name="Wildung M.R."/>
            <person name="Ritland C.E."/>
            <person name="Bousquet J."/>
            <person name="Jones S.J."/>
            <person name="Bohlmann J."/>
            <person name="Birol I."/>
        </authorList>
    </citation>
    <scope>NUCLEOTIDE SEQUENCE [LARGE SCALE GENOMIC DNA]</scope>
    <source>
        <tissue evidence="1">Flushing bud</tissue>
    </source>
</reference>
<dbReference type="EMBL" id="LKAM01000002">
    <property type="protein sequence ID" value="KUM49516.1"/>
    <property type="molecule type" value="Genomic_DNA"/>
</dbReference>
<protein>
    <submittedName>
        <fullName evidence="1">Uncharacterized protein</fullName>
    </submittedName>
</protein>
<comment type="caution">
    <text evidence="1">The sequence shown here is derived from an EMBL/GenBank/DDBJ whole genome shotgun (WGS) entry which is preliminary data.</text>
</comment>
<gene>
    <name evidence="1" type="ORF">ABT39_MTgene2741</name>
</gene>
<name>A0A101M1V4_PICGL</name>
<organism evidence="1">
    <name type="scientific">Picea glauca</name>
    <name type="common">White spruce</name>
    <name type="synonym">Pinus glauca</name>
    <dbReference type="NCBI Taxonomy" id="3330"/>
    <lineage>
        <taxon>Eukaryota</taxon>
        <taxon>Viridiplantae</taxon>
        <taxon>Streptophyta</taxon>
        <taxon>Embryophyta</taxon>
        <taxon>Tracheophyta</taxon>
        <taxon>Spermatophyta</taxon>
        <taxon>Pinopsida</taxon>
        <taxon>Pinidae</taxon>
        <taxon>Conifers I</taxon>
        <taxon>Pinales</taxon>
        <taxon>Pinaceae</taxon>
        <taxon>Picea</taxon>
    </lineage>
</organism>
<dbReference type="AlphaFoldDB" id="A0A101M1V4"/>
<keyword evidence="1" id="KW-0496">Mitochondrion</keyword>
<proteinExistence type="predicted"/>
<sequence length="69" mass="7840">MARFLCCVRTSRLDDQLMGYSSNYWAHCVNSLLARNCHWSGWIGALGSSFRIKCLLASPYIWAANRAIL</sequence>
<geneLocation type="mitochondrion" evidence="1"/>